<protein>
    <submittedName>
        <fullName evidence="2">Uncharacterized protein</fullName>
    </submittedName>
</protein>
<organism evidence="2 3">
    <name type="scientific">Stieleria magnilauensis</name>
    <dbReference type="NCBI Taxonomy" id="2527963"/>
    <lineage>
        <taxon>Bacteria</taxon>
        <taxon>Pseudomonadati</taxon>
        <taxon>Planctomycetota</taxon>
        <taxon>Planctomycetia</taxon>
        <taxon>Pirellulales</taxon>
        <taxon>Pirellulaceae</taxon>
        <taxon>Stieleria</taxon>
    </lineage>
</organism>
<keyword evidence="1" id="KW-0175">Coiled coil</keyword>
<dbReference type="Proteomes" id="UP000318081">
    <property type="component" value="Chromosome"/>
</dbReference>
<name>A0ABX5Y370_9BACT</name>
<gene>
    <name evidence="2" type="ORF">TBK1r_64360</name>
</gene>
<evidence type="ECO:0000256" key="1">
    <source>
        <dbReference type="SAM" id="Coils"/>
    </source>
</evidence>
<evidence type="ECO:0000313" key="2">
    <source>
        <dbReference type="EMBL" id="QDV87406.1"/>
    </source>
</evidence>
<feature type="coiled-coil region" evidence="1">
    <location>
        <begin position="113"/>
        <end position="172"/>
    </location>
</feature>
<dbReference type="EMBL" id="CP036432">
    <property type="protein sequence ID" value="QDV87406.1"/>
    <property type="molecule type" value="Genomic_DNA"/>
</dbReference>
<accession>A0ABX5Y370</accession>
<dbReference type="RefSeq" id="WP_145219066.1">
    <property type="nucleotide sequence ID" value="NZ_CP036432.1"/>
</dbReference>
<reference evidence="2 3" key="1">
    <citation type="submission" date="2019-02" db="EMBL/GenBank/DDBJ databases">
        <title>Deep-cultivation of Planctomycetes and their phenomic and genomic characterization uncovers novel biology.</title>
        <authorList>
            <person name="Wiegand S."/>
            <person name="Jogler M."/>
            <person name="Boedeker C."/>
            <person name="Pinto D."/>
            <person name="Vollmers J."/>
            <person name="Rivas-Marin E."/>
            <person name="Kohn T."/>
            <person name="Peeters S.H."/>
            <person name="Heuer A."/>
            <person name="Rast P."/>
            <person name="Oberbeckmann S."/>
            <person name="Bunk B."/>
            <person name="Jeske O."/>
            <person name="Meyerdierks A."/>
            <person name="Storesund J.E."/>
            <person name="Kallscheuer N."/>
            <person name="Luecker S."/>
            <person name="Lage O.M."/>
            <person name="Pohl T."/>
            <person name="Merkel B.J."/>
            <person name="Hornburger P."/>
            <person name="Mueller R.-W."/>
            <person name="Bruemmer F."/>
            <person name="Labrenz M."/>
            <person name="Spormann A.M."/>
            <person name="Op den Camp H."/>
            <person name="Overmann J."/>
            <person name="Amann R."/>
            <person name="Jetten M.S.M."/>
            <person name="Mascher T."/>
            <person name="Medema M.H."/>
            <person name="Devos D.P."/>
            <person name="Kaster A.-K."/>
            <person name="Ovreas L."/>
            <person name="Rohde M."/>
            <person name="Galperin M.Y."/>
            <person name="Jogler C."/>
        </authorList>
    </citation>
    <scope>NUCLEOTIDE SEQUENCE [LARGE SCALE GENOMIC DNA]</scope>
    <source>
        <strain evidence="2 3">TBK1r</strain>
    </source>
</reference>
<sequence length="178" mass="19898">MNQLSTKKWAGSFGQFTDPLRKSLALEGLSSQAVKDVWPTLADYVESEALSCEKGERAYPIGCKPQGVPLPQNAFDEWDANEAFLSKLWGDQDSYLEATLTDGLSDDHEMDAVRSKLAEIKRLKTRLQSLEGKLLKQEAMPSRNPDEQTVKVNLIKTQIETTKAEIVAKENELKKIGE</sequence>
<keyword evidence="3" id="KW-1185">Reference proteome</keyword>
<proteinExistence type="predicted"/>
<evidence type="ECO:0000313" key="3">
    <source>
        <dbReference type="Proteomes" id="UP000318081"/>
    </source>
</evidence>